<reference evidence="2" key="4">
    <citation type="submission" date="2019-03" db="UniProtKB">
        <authorList>
            <consortium name="EnsemblPlants"/>
        </authorList>
    </citation>
    <scope>IDENTIFICATION</scope>
</reference>
<name>A0A453GCV2_AEGTS</name>
<reference evidence="2" key="5">
    <citation type="journal article" date="2021" name="G3 (Bethesda)">
        <title>Aegilops tauschii genome assembly Aet v5.0 features greater sequence contiguity and improved annotation.</title>
        <authorList>
            <person name="Wang L."/>
            <person name="Zhu T."/>
            <person name="Rodriguez J.C."/>
            <person name="Deal K.R."/>
            <person name="Dubcovsky J."/>
            <person name="McGuire P.E."/>
            <person name="Lux T."/>
            <person name="Spannagl M."/>
            <person name="Mayer K.F.X."/>
            <person name="Baldrich P."/>
            <person name="Meyers B.C."/>
            <person name="Huo N."/>
            <person name="Gu Y.Q."/>
            <person name="Zhou H."/>
            <person name="Devos K.M."/>
            <person name="Bennetzen J.L."/>
            <person name="Unver T."/>
            <person name="Budak H."/>
            <person name="Gulick P.J."/>
            <person name="Galiba G."/>
            <person name="Kalapos B."/>
            <person name="Nelson D.R."/>
            <person name="Li P."/>
            <person name="You F.M."/>
            <person name="Luo M.C."/>
            <person name="Dvorak J."/>
        </authorList>
    </citation>
    <scope>NUCLEOTIDE SEQUENCE [LARGE SCALE GENOMIC DNA]</scope>
    <source>
        <strain evidence="2">cv. AL8/78</strain>
    </source>
</reference>
<dbReference type="GO" id="GO:0000056">
    <property type="term" value="P:ribosomal small subunit export from nucleus"/>
    <property type="evidence" value="ECO:0007669"/>
    <property type="project" value="TreeGrafter"/>
</dbReference>
<sequence>MSLLKPLNKIWTQPEWNEEYMHYTYRLTGLLCNDQFRETICLLVKSFEEEIKGSKIEHSTGTQEKCRPTSTTNYPCSSTFPQLMLALLLRILHFIHMAWMDRSECYDLPEIIWRARLISTNEISTFLKENNTLPANDGVDVRRMNAIGTWLREIRETGYNIIGLYASVERSIFGLDCSLSINTLAMDISSMEFDHVGKLIQLSFIPLVRCCPRGCWDKWVLLLLESLFFYCKDIFGYAWLSLIHEGRAEVPAYFGNLYGPEEKVKKLEVELLLKFTRSVSYLLGVLASEEFNSGLPQLNCPKSDLKSISSSSLMGYLLLHNCFGRFSMYSLFGSLVDYQAAKEALPFCHALIRLAVATDDERLKQFILNEMLPTLVRFDDRSPPSGISWLRSELSSSIEVSSMKDVVGLCREIYDVYLHNQITIMKGEQQNRKTCSDGLSDWFEKE</sequence>
<dbReference type="GO" id="GO:0005737">
    <property type="term" value="C:cytoplasm"/>
    <property type="evidence" value="ECO:0007669"/>
    <property type="project" value="TreeGrafter"/>
</dbReference>
<reference evidence="3" key="2">
    <citation type="journal article" date="2017" name="Nat. Plants">
        <title>The Aegilops tauschii genome reveals multiple impacts of transposons.</title>
        <authorList>
            <person name="Zhao G."/>
            <person name="Zou C."/>
            <person name="Li K."/>
            <person name="Wang K."/>
            <person name="Li T."/>
            <person name="Gao L."/>
            <person name="Zhang X."/>
            <person name="Wang H."/>
            <person name="Yang Z."/>
            <person name="Liu X."/>
            <person name="Jiang W."/>
            <person name="Mao L."/>
            <person name="Kong X."/>
            <person name="Jiao Y."/>
            <person name="Jia J."/>
        </authorList>
    </citation>
    <scope>NUCLEOTIDE SEQUENCE [LARGE SCALE GENOMIC DNA]</scope>
    <source>
        <strain evidence="3">cv. AL8/78</strain>
    </source>
</reference>
<dbReference type="PANTHER" id="PTHR11223:SF6">
    <property type="entry name" value="EXPORTIN-5 C-TERMINAL DOMAIN-CONTAINING PROTEIN"/>
    <property type="match status" value="1"/>
</dbReference>
<dbReference type="GO" id="GO:0005049">
    <property type="term" value="F:nuclear export signal receptor activity"/>
    <property type="evidence" value="ECO:0007669"/>
    <property type="project" value="InterPro"/>
</dbReference>
<organism evidence="2 3">
    <name type="scientific">Aegilops tauschii subsp. strangulata</name>
    <name type="common">Goatgrass</name>
    <dbReference type="NCBI Taxonomy" id="200361"/>
    <lineage>
        <taxon>Eukaryota</taxon>
        <taxon>Viridiplantae</taxon>
        <taxon>Streptophyta</taxon>
        <taxon>Embryophyta</taxon>
        <taxon>Tracheophyta</taxon>
        <taxon>Spermatophyta</taxon>
        <taxon>Magnoliopsida</taxon>
        <taxon>Liliopsida</taxon>
        <taxon>Poales</taxon>
        <taxon>Poaceae</taxon>
        <taxon>BOP clade</taxon>
        <taxon>Pooideae</taxon>
        <taxon>Triticodae</taxon>
        <taxon>Triticeae</taxon>
        <taxon>Triticinae</taxon>
        <taxon>Aegilops</taxon>
    </lineage>
</organism>
<dbReference type="InterPro" id="IPR045065">
    <property type="entry name" value="XPO1/5"/>
</dbReference>
<evidence type="ECO:0000259" key="1">
    <source>
        <dbReference type="Pfam" id="PF19273"/>
    </source>
</evidence>
<evidence type="ECO:0000313" key="2">
    <source>
        <dbReference type="EnsemblPlants" id="AET3Gv20963700.7"/>
    </source>
</evidence>
<dbReference type="PANTHER" id="PTHR11223">
    <property type="entry name" value="EXPORTIN 1/5"/>
    <property type="match status" value="1"/>
</dbReference>
<dbReference type="GO" id="GO:0006611">
    <property type="term" value="P:protein export from nucleus"/>
    <property type="evidence" value="ECO:0007669"/>
    <property type="project" value="InterPro"/>
</dbReference>
<proteinExistence type="predicted"/>
<dbReference type="EnsemblPlants" id="AET3Gv20963700.7">
    <property type="protein sequence ID" value="AET3Gv20963700.7"/>
    <property type="gene ID" value="AET3Gv20963700"/>
</dbReference>
<accession>A0A453GCV2</accession>
<reference evidence="2" key="3">
    <citation type="journal article" date="2017" name="Nature">
        <title>Genome sequence of the progenitor of the wheat D genome Aegilops tauschii.</title>
        <authorList>
            <person name="Luo M.C."/>
            <person name="Gu Y.Q."/>
            <person name="Puiu D."/>
            <person name="Wang H."/>
            <person name="Twardziok S.O."/>
            <person name="Deal K.R."/>
            <person name="Huo N."/>
            <person name="Zhu T."/>
            <person name="Wang L."/>
            <person name="Wang Y."/>
            <person name="McGuire P.E."/>
            <person name="Liu S."/>
            <person name="Long H."/>
            <person name="Ramasamy R.K."/>
            <person name="Rodriguez J.C."/>
            <person name="Van S.L."/>
            <person name="Yuan L."/>
            <person name="Wang Z."/>
            <person name="Xia Z."/>
            <person name="Xiao L."/>
            <person name="Anderson O.D."/>
            <person name="Ouyang S."/>
            <person name="Liang Y."/>
            <person name="Zimin A.V."/>
            <person name="Pertea G."/>
            <person name="Qi P."/>
            <person name="Bennetzen J.L."/>
            <person name="Dai X."/>
            <person name="Dawson M.W."/>
            <person name="Muller H.G."/>
            <person name="Kugler K."/>
            <person name="Rivarola-Duarte L."/>
            <person name="Spannagl M."/>
            <person name="Mayer K.F.X."/>
            <person name="Lu F.H."/>
            <person name="Bevan M.W."/>
            <person name="Leroy P."/>
            <person name="Li P."/>
            <person name="You F.M."/>
            <person name="Sun Q."/>
            <person name="Liu Z."/>
            <person name="Lyons E."/>
            <person name="Wicker T."/>
            <person name="Salzberg S.L."/>
            <person name="Devos K.M."/>
            <person name="Dvorak J."/>
        </authorList>
    </citation>
    <scope>NUCLEOTIDE SEQUENCE [LARGE SCALE GENOMIC DNA]</scope>
    <source>
        <strain evidence="2">cv. AL8/78</strain>
    </source>
</reference>
<dbReference type="GO" id="GO:0000055">
    <property type="term" value="P:ribosomal large subunit export from nucleus"/>
    <property type="evidence" value="ECO:0007669"/>
    <property type="project" value="TreeGrafter"/>
</dbReference>
<dbReference type="InterPro" id="IPR045478">
    <property type="entry name" value="Exportin-5_C"/>
</dbReference>
<dbReference type="InterPro" id="IPR011989">
    <property type="entry name" value="ARM-like"/>
</dbReference>
<dbReference type="STRING" id="200361.A0A453GCV2"/>
<dbReference type="Gene3D" id="1.25.10.10">
    <property type="entry name" value="Leucine-rich Repeat Variant"/>
    <property type="match status" value="1"/>
</dbReference>
<dbReference type="Pfam" id="PF19273">
    <property type="entry name" value="Exportin-5"/>
    <property type="match status" value="1"/>
</dbReference>
<reference evidence="3" key="1">
    <citation type="journal article" date="2014" name="Science">
        <title>Ancient hybridizations among the ancestral genomes of bread wheat.</title>
        <authorList>
            <consortium name="International Wheat Genome Sequencing Consortium,"/>
            <person name="Marcussen T."/>
            <person name="Sandve S.R."/>
            <person name="Heier L."/>
            <person name="Spannagl M."/>
            <person name="Pfeifer M."/>
            <person name="Jakobsen K.S."/>
            <person name="Wulff B.B."/>
            <person name="Steuernagel B."/>
            <person name="Mayer K.F."/>
            <person name="Olsen O.A."/>
        </authorList>
    </citation>
    <scope>NUCLEOTIDE SEQUENCE [LARGE SCALE GENOMIC DNA]</scope>
    <source>
        <strain evidence="3">cv. AL8/78</strain>
    </source>
</reference>
<dbReference type="GO" id="GO:0005634">
    <property type="term" value="C:nucleus"/>
    <property type="evidence" value="ECO:0007669"/>
    <property type="project" value="TreeGrafter"/>
</dbReference>
<dbReference type="Gramene" id="AET3Gv20963700.7">
    <property type="protein sequence ID" value="AET3Gv20963700.7"/>
    <property type="gene ID" value="AET3Gv20963700"/>
</dbReference>
<dbReference type="AlphaFoldDB" id="A0A453GCV2"/>
<evidence type="ECO:0000313" key="3">
    <source>
        <dbReference type="Proteomes" id="UP000015105"/>
    </source>
</evidence>
<keyword evidence="3" id="KW-1185">Reference proteome</keyword>
<feature type="domain" description="Exportin-5 C-terminal" evidence="1">
    <location>
        <begin position="2"/>
        <end position="376"/>
    </location>
</feature>
<protein>
    <recommendedName>
        <fullName evidence="1">Exportin-5 C-terminal domain-containing protein</fullName>
    </recommendedName>
</protein>
<dbReference type="Proteomes" id="UP000015105">
    <property type="component" value="Chromosome 3D"/>
</dbReference>